<proteinExistence type="predicted"/>
<protein>
    <submittedName>
        <fullName evidence="2">Uncharacterized protein</fullName>
    </submittedName>
</protein>
<feature type="region of interest" description="Disordered" evidence="1">
    <location>
        <begin position="86"/>
        <end position="146"/>
    </location>
</feature>
<evidence type="ECO:0000313" key="2">
    <source>
        <dbReference type="EMBL" id="QHS79139.1"/>
    </source>
</evidence>
<sequence length="178" mass="20326">MKEIIEIVALNKALQSRFRKENEFIADAKRIVRGILDTKFKGPGLSVNDIRDIDNELQKIIGLINTNKPLPTDANLTDMVNDLVKNPQQLPKPAENKQDQTQQRSDKPKHDPFAHLLNKTEKTYDIPDEDGNSKPVAGQGEKGKHGIKMLTDKQVDDLEIHHLKRGGRKSRRIHRKKF</sequence>
<dbReference type="EMBL" id="MN740626">
    <property type="protein sequence ID" value="QHS79139.1"/>
    <property type="molecule type" value="Genomic_DNA"/>
</dbReference>
<name>A0A6C0AH85_9ZZZZ</name>
<dbReference type="AlphaFoldDB" id="A0A6C0AH85"/>
<accession>A0A6C0AH85</accession>
<organism evidence="2">
    <name type="scientific">viral metagenome</name>
    <dbReference type="NCBI Taxonomy" id="1070528"/>
    <lineage>
        <taxon>unclassified sequences</taxon>
        <taxon>metagenomes</taxon>
        <taxon>organismal metagenomes</taxon>
    </lineage>
</organism>
<reference evidence="2" key="1">
    <citation type="journal article" date="2020" name="Nature">
        <title>Giant virus diversity and host interactions through global metagenomics.</title>
        <authorList>
            <person name="Schulz F."/>
            <person name="Roux S."/>
            <person name="Paez-Espino D."/>
            <person name="Jungbluth S."/>
            <person name="Walsh D.A."/>
            <person name="Denef V.J."/>
            <person name="McMahon K.D."/>
            <person name="Konstantinidis K.T."/>
            <person name="Eloe-Fadrosh E.A."/>
            <person name="Kyrpides N.C."/>
            <person name="Woyke T."/>
        </authorList>
    </citation>
    <scope>NUCLEOTIDE SEQUENCE</scope>
    <source>
        <strain evidence="2">GVMAG-S-1035118-87</strain>
    </source>
</reference>
<feature type="compositionally biased region" description="Basic and acidic residues" evidence="1">
    <location>
        <begin position="94"/>
        <end position="125"/>
    </location>
</feature>
<evidence type="ECO:0000256" key="1">
    <source>
        <dbReference type="SAM" id="MobiDB-lite"/>
    </source>
</evidence>